<dbReference type="SUPFAM" id="SSF54060">
    <property type="entry name" value="His-Me finger endonucleases"/>
    <property type="match status" value="1"/>
</dbReference>
<keyword evidence="2" id="KW-0238">DNA-binding</keyword>
<dbReference type="Gene3D" id="3.90.75.20">
    <property type="match status" value="1"/>
</dbReference>
<dbReference type="InterPro" id="IPR036955">
    <property type="entry name" value="AP2/ERF_dom_sf"/>
</dbReference>
<evidence type="ECO:0000256" key="1">
    <source>
        <dbReference type="ARBA" id="ARBA00023015"/>
    </source>
</evidence>
<keyword evidence="1" id="KW-0805">Transcription regulation</keyword>
<keyword evidence="3" id="KW-0804">Transcription</keyword>
<dbReference type="EMBL" id="MF417871">
    <property type="protein sequence ID" value="ASN68059.1"/>
    <property type="molecule type" value="Genomic_DNA"/>
</dbReference>
<dbReference type="InterPro" id="IPR016177">
    <property type="entry name" value="DNA-bd_dom_sf"/>
</dbReference>
<dbReference type="GO" id="GO:0004519">
    <property type="term" value="F:endonuclease activity"/>
    <property type="evidence" value="ECO:0007669"/>
    <property type="project" value="UniProtKB-KW"/>
</dbReference>
<accession>A0A2H4J152</accession>
<dbReference type="PROSITE" id="PS51032">
    <property type="entry name" value="AP2_ERF"/>
    <property type="match status" value="2"/>
</dbReference>
<organism evidence="5">
    <name type="scientific">uncultured Caudovirales phage</name>
    <dbReference type="NCBI Taxonomy" id="2100421"/>
    <lineage>
        <taxon>Viruses</taxon>
        <taxon>Duplodnaviria</taxon>
        <taxon>Heunggongvirae</taxon>
        <taxon>Uroviricota</taxon>
        <taxon>Caudoviricetes</taxon>
        <taxon>Peduoviridae</taxon>
        <taxon>Maltschvirus</taxon>
        <taxon>Maltschvirus maltsch</taxon>
    </lineage>
</organism>
<dbReference type="Pfam" id="PF00847">
    <property type="entry name" value="AP2"/>
    <property type="match status" value="1"/>
</dbReference>
<proteinExistence type="predicted"/>
<evidence type="ECO:0000259" key="4">
    <source>
        <dbReference type="PROSITE" id="PS51032"/>
    </source>
</evidence>
<dbReference type="SUPFAM" id="SSF54171">
    <property type="entry name" value="DNA-binding domain"/>
    <property type="match status" value="2"/>
</dbReference>
<keyword evidence="5" id="KW-0255">Endonuclease</keyword>
<dbReference type="InterPro" id="IPR001471">
    <property type="entry name" value="AP2/ERF_dom"/>
</dbReference>
<dbReference type="SMART" id="SM00380">
    <property type="entry name" value="AP2"/>
    <property type="match status" value="2"/>
</dbReference>
<keyword evidence="5" id="KW-0378">Hydrolase</keyword>
<evidence type="ECO:0000313" key="5">
    <source>
        <dbReference type="EMBL" id="ASN68059.1"/>
    </source>
</evidence>
<dbReference type="Pfam" id="PF13392">
    <property type="entry name" value="HNH_3"/>
    <property type="match status" value="1"/>
</dbReference>
<name>A0A2H4J152_9CAUD</name>
<evidence type="ECO:0000256" key="3">
    <source>
        <dbReference type="ARBA" id="ARBA00023163"/>
    </source>
</evidence>
<feature type="domain" description="AP2/ERF" evidence="4">
    <location>
        <begin position="105"/>
        <end position="161"/>
    </location>
</feature>
<dbReference type="InterPro" id="IPR044925">
    <property type="entry name" value="His-Me_finger_sf"/>
</dbReference>
<dbReference type="GO" id="GO:0003677">
    <property type="term" value="F:DNA binding"/>
    <property type="evidence" value="ECO:0007669"/>
    <property type="project" value="UniProtKB-KW"/>
</dbReference>
<feature type="domain" description="AP2/ERF" evidence="4">
    <location>
        <begin position="177"/>
        <end position="233"/>
    </location>
</feature>
<dbReference type="Gene3D" id="3.30.730.10">
    <property type="entry name" value="AP2/ERF domain"/>
    <property type="match status" value="2"/>
</dbReference>
<protein>
    <submittedName>
        <fullName evidence="5">Putative HNH endonuclease III</fullName>
    </submittedName>
</protein>
<dbReference type="InterPro" id="IPR003615">
    <property type="entry name" value="HNH_nuc"/>
</dbReference>
<sequence length="238" mass="27448">MVKEIKLGGKRANGSVALVDDEIFDELNKFNWWCNSDGYAIRIEYEGRRYKKQIFMHKEILSADKGRQIDHINRDKKDNRLSNLRIVTPSENQMNRGILSSNTSGYKGVSFDKSANKYRAYITKNGITIHLGFYITSEEAAYAYDLKAKELYGEVAELNNVDHLPEFIFTTRTKTANYRGVTKLKGKNTWKAAIGRNKRVIHLGYFDNPHDAARMYNFWALDIFGESARLNAIKEETQ</sequence>
<dbReference type="PANTHER" id="PTHR31677:SF196">
    <property type="entry name" value="ETHYLENE-RESPONSIVE TRANSCRIPTION FACTOR ERF109"/>
    <property type="match status" value="1"/>
</dbReference>
<gene>
    <name evidence="5" type="ORF">8F11_24</name>
</gene>
<evidence type="ECO:0000256" key="2">
    <source>
        <dbReference type="ARBA" id="ARBA00023125"/>
    </source>
</evidence>
<dbReference type="GO" id="GO:0003700">
    <property type="term" value="F:DNA-binding transcription factor activity"/>
    <property type="evidence" value="ECO:0007669"/>
    <property type="project" value="InterPro"/>
</dbReference>
<reference evidence="5" key="1">
    <citation type="submission" date="2017-06" db="EMBL/GenBank/DDBJ databases">
        <title>Novel phages from South African skin metaviromes.</title>
        <authorList>
            <person name="van Zyl L.J."/>
            <person name="Abrahams Y."/>
            <person name="Stander E.A."/>
            <person name="Kirby B.M."/>
            <person name="Clavaud C."/>
            <person name="Farcet C."/>
            <person name="Breton L."/>
            <person name="Trindade M.I."/>
        </authorList>
    </citation>
    <scope>NUCLEOTIDE SEQUENCE</scope>
</reference>
<dbReference type="PANTHER" id="PTHR31677">
    <property type="entry name" value="AP2 DOMAIN CLASS TRANSCRIPTION FACTOR"/>
    <property type="match status" value="1"/>
</dbReference>
<keyword evidence="5" id="KW-0540">Nuclease</keyword>